<accession>A0AAD8FCB6</accession>
<keyword evidence="1" id="KW-0732">Signal</keyword>
<reference evidence="2" key="1">
    <citation type="journal article" date="2023" name="PLoS Negl. Trop. Dis.">
        <title>A genome sequence for Biomphalaria pfeifferi, the major vector snail for the human-infecting parasite Schistosoma mansoni.</title>
        <authorList>
            <person name="Bu L."/>
            <person name="Lu L."/>
            <person name="Laidemitt M.R."/>
            <person name="Zhang S.M."/>
            <person name="Mutuku M."/>
            <person name="Mkoji G."/>
            <person name="Steinauer M."/>
            <person name="Loker E.S."/>
        </authorList>
    </citation>
    <scope>NUCLEOTIDE SEQUENCE</scope>
    <source>
        <strain evidence="2">KasaAsao</strain>
    </source>
</reference>
<feature type="signal peptide" evidence="1">
    <location>
        <begin position="1"/>
        <end position="19"/>
    </location>
</feature>
<feature type="chain" id="PRO_5042011840" evidence="1">
    <location>
        <begin position="20"/>
        <end position="251"/>
    </location>
</feature>
<proteinExistence type="predicted"/>
<evidence type="ECO:0000313" key="2">
    <source>
        <dbReference type="EMBL" id="KAK0058206.1"/>
    </source>
</evidence>
<evidence type="ECO:0000256" key="1">
    <source>
        <dbReference type="SAM" id="SignalP"/>
    </source>
</evidence>
<keyword evidence="3" id="KW-1185">Reference proteome</keyword>
<evidence type="ECO:0000313" key="3">
    <source>
        <dbReference type="Proteomes" id="UP001233172"/>
    </source>
</evidence>
<dbReference type="Proteomes" id="UP001233172">
    <property type="component" value="Unassembled WGS sequence"/>
</dbReference>
<name>A0AAD8FCB6_BIOPF</name>
<dbReference type="AlphaFoldDB" id="A0AAD8FCB6"/>
<dbReference type="EMBL" id="JASAOG010000049">
    <property type="protein sequence ID" value="KAK0058206.1"/>
    <property type="molecule type" value="Genomic_DNA"/>
</dbReference>
<comment type="caution">
    <text evidence="2">The sequence shown here is derived from an EMBL/GenBank/DDBJ whole genome shotgun (WGS) entry which is preliminary data.</text>
</comment>
<reference evidence="2" key="2">
    <citation type="submission" date="2023-04" db="EMBL/GenBank/DDBJ databases">
        <authorList>
            <person name="Bu L."/>
            <person name="Lu L."/>
            <person name="Laidemitt M.R."/>
            <person name="Zhang S.M."/>
            <person name="Mutuku M."/>
            <person name="Mkoji G."/>
            <person name="Steinauer M."/>
            <person name="Loker E.S."/>
        </authorList>
    </citation>
    <scope>NUCLEOTIDE SEQUENCE</scope>
    <source>
        <strain evidence="2">KasaAsao</strain>
        <tissue evidence="2">Whole Snail</tissue>
    </source>
</reference>
<gene>
    <name evidence="2" type="ORF">Bpfe_012207</name>
</gene>
<sequence>MIAQTVLLLIPFTMYLVCGADGCGREEWRQTERQWLEEEWTDLTDMELYPNALDKVITFIYSQPKFRQLQNDMLRLRDTLAKELSKKNLERRTEVFTQFKAIYVMMYETLTRFVLHVPEKLKKNAPTVLINLKFITNILDPNDDFFNIDYSNYILDRWQKIENAMKLVLLKMGSYLAKENLKWFQQEKEMLEFWFVQLSYRARFLKETTTFDKTAAAPAGIGSANRGTFYWREIIELKKTMNSLKDLAPST</sequence>
<organism evidence="2 3">
    <name type="scientific">Biomphalaria pfeifferi</name>
    <name type="common">Bloodfluke planorb</name>
    <name type="synonym">Freshwater snail</name>
    <dbReference type="NCBI Taxonomy" id="112525"/>
    <lineage>
        <taxon>Eukaryota</taxon>
        <taxon>Metazoa</taxon>
        <taxon>Spiralia</taxon>
        <taxon>Lophotrochozoa</taxon>
        <taxon>Mollusca</taxon>
        <taxon>Gastropoda</taxon>
        <taxon>Heterobranchia</taxon>
        <taxon>Euthyneura</taxon>
        <taxon>Panpulmonata</taxon>
        <taxon>Hygrophila</taxon>
        <taxon>Lymnaeoidea</taxon>
        <taxon>Planorbidae</taxon>
        <taxon>Biomphalaria</taxon>
    </lineage>
</organism>
<protein>
    <submittedName>
        <fullName evidence="2">Uncharacterized protein</fullName>
    </submittedName>
</protein>